<evidence type="ECO:0000313" key="3">
    <source>
        <dbReference type="Proteomes" id="UP001054889"/>
    </source>
</evidence>
<dbReference type="PRINTS" id="PR00837">
    <property type="entry name" value="V5TPXLIKE"/>
</dbReference>
<dbReference type="FunFam" id="3.40.33.10:FF:000004">
    <property type="entry name" value="CAP, cysteine-rich secretory protein, antigen 5"/>
    <property type="match status" value="1"/>
</dbReference>
<reference evidence="2" key="1">
    <citation type="journal article" date="2018" name="DNA Res.">
        <title>Multiple hybrid de novo genome assembly of finger millet, an orphan allotetraploid crop.</title>
        <authorList>
            <person name="Hatakeyama M."/>
            <person name="Aluri S."/>
            <person name="Balachadran M.T."/>
            <person name="Sivarajan S.R."/>
            <person name="Patrignani A."/>
            <person name="Gruter S."/>
            <person name="Poveda L."/>
            <person name="Shimizu-Inatsugi R."/>
            <person name="Baeten J."/>
            <person name="Francoijs K.J."/>
            <person name="Nataraja K.N."/>
            <person name="Reddy Y.A.N."/>
            <person name="Phadnis S."/>
            <person name="Ravikumar R.L."/>
            <person name="Schlapbach R."/>
            <person name="Sreeman S.M."/>
            <person name="Shimizu K.K."/>
        </authorList>
    </citation>
    <scope>NUCLEOTIDE SEQUENCE</scope>
</reference>
<dbReference type="InterPro" id="IPR035940">
    <property type="entry name" value="CAP_sf"/>
</dbReference>
<dbReference type="EMBL" id="BQKI01000084">
    <property type="protein sequence ID" value="GJN32582.1"/>
    <property type="molecule type" value="Genomic_DNA"/>
</dbReference>
<sequence length="138" mass="15631">MSRQFVDGHNKVRERYGVPPMKWNNKLARYARRWSNAMRKDCQLLHSGGNSYGESVFRSGKSTGWNATAKDAVWSWSAEEPLYDKSTGKCVAGRPYKDCGHFSLMVSEKNQKIGCGRAECYGGAVFMTCNYFVPNRDP</sequence>
<dbReference type="PANTHER" id="PTHR10334">
    <property type="entry name" value="CYSTEINE-RICH SECRETORY PROTEIN-RELATED"/>
    <property type="match status" value="1"/>
</dbReference>
<dbReference type="Pfam" id="PF00188">
    <property type="entry name" value="CAP"/>
    <property type="match status" value="1"/>
</dbReference>
<comment type="caution">
    <text evidence="2">The sequence shown here is derived from an EMBL/GenBank/DDBJ whole genome shotgun (WGS) entry which is preliminary data.</text>
</comment>
<dbReference type="Gene3D" id="3.40.33.10">
    <property type="entry name" value="CAP"/>
    <property type="match status" value="1"/>
</dbReference>
<accession>A0AAV5FC75</accession>
<protein>
    <recommendedName>
        <fullName evidence="1">SCP domain-containing protein</fullName>
    </recommendedName>
</protein>
<evidence type="ECO:0000259" key="1">
    <source>
        <dbReference type="SMART" id="SM00198"/>
    </source>
</evidence>
<dbReference type="AlphaFoldDB" id="A0AAV5FC75"/>
<dbReference type="SMART" id="SM00198">
    <property type="entry name" value="SCP"/>
    <property type="match status" value="1"/>
</dbReference>
<name>A0AAV5FC75_ELECO</name>
<organism evidence="2 3">
    <name type="scientific">Eleusine coracana subsp. coracana</name>
    <dbReference type="NCBI Taxonomy" id="191504"/>
    <lineage>
        <taxon>Eukaryota</taxon>
        <taxon>Viridiplantae</taxon>
        <taxon>Streptophyta</taxon>
        <taxon>Embryophyta</taxon>
        <taxon>Tracheophyta</taxon>
        <taxon>Spermatophyta</taxon>
        <taxon>Magnoliopsida</taxon>
        <taxon>Liliopsida</taxon>
        <taxon>Poales</taxon>
        <taxon>Poaceae</taxon>
        <taxon>PACMAD clade</taxon>
        <taxon>Chloridoideae</taxon>
        <taxon>Cynodonteae</taxon>
        <taxon>Eleusininae</taxon>
        <taxon>Eleusine</taxon>
    </lineage>
</organism>
<dbReference type="InterPro" id="IPR014044">
    <property type="entry name" value="CAP_dom"/>
</dbReference>
<proteinExistence type="predicted"/>
<dbReference type="SUPFAM" id="SSF55797">
    <property type="entry name" value="PR-1-like"/>
    <property type="match status" value="1"/>
</dbReference>
<keyword evidence="3" id="KW-1185">Reference proteome</keyword>
<feature type="domain" description="SCP" evidence="1">
    <location>
        <begin position="3"/>
        <end position="134"/>
    </location>
</feature>
<dbReference type="Proteomes" id="UP001054889">
    <property type="component" value="Unassembled WGS sequence"/>
</dbReference>
<evidence type="ECO:0000313" key="2">
    <source>
        <dbReference type="EMBL" id="GJN32582.1"/>
    </source>
</evidence>
<gene>
    <name evidence="2" type="primary">gb21096</name>
    <name evidence="2" type="ORF">PR202_gb21096</name>
</gene>
<dbReference type="InterPro" id="IPR001283">
    <property type="entry name" value="CRISP-related"/>
</dbReference>
<reference evidence="2" key="2">
    <citation type="submission" date="2021-12" db="EMBL/GenBank/DDBJ databases">
        <title>Resequencing data analysis of finger millet.</title>
        <authorList>
            <person name="Hatakeyama M."/>
            <person name="Aluri S."/>
            <person name="Balachadran M.T."/>
            <person name="Sivarajan S.R."/>
            <person name="Poveda L."/>
            <person name="Shimizu-Inatsugi R."/>
            <person name="Schlapbach R."/>
            <person name="Sreeman S.M."/>
            <person name="Shimizu K.K."/>
        </authorList>
    </citation>
    <scope>NUCLEOTIDE SEQUENCE</scope>
</reference>